<dbReference type="Proteomes" id="UP001205185">
    <property type="component" value="Unassembled WGS sequence"/>
</dbReference>
<feature type="chain" id="PRO_5046939601" description="DUF4386 domain-containing protein" evidence="2">
    <location>
        <begin position="21"/>
        <end position="190"/>
    </location>
</feature>
<reference evidence="3 4" key="1">
    <citation type="submission" date="2022-06" db="EMBL/GenBank/DDBJ databases">
        <title>Genomic Encyclopedia of Archaeal and Bacterial Type Strains, Phase II (KMG-II): from individual species to whole genera.</title>
        <authorList>
            <person name="Goeker M."/>
        </authorList>
    </citation>
    <scope>NUCLEOTIDE SEQUENCE [LARGE SCALE GENOMIC DNA]</scope>
    <source>
        <strain evidence="3 4">DSM 44255</strain>
    </source>
</reference>
<name>A0ABT1IEU7_9PSEU</name>
<feature type="transmembrane region" description="Helical" evidence="1">
    <location>
        <begin position="30"/>
        <end position="53"/>
    </location>
</feature>
<keyword evidence="1" id="KW-0472">Membrane</keyword>
<organism evidence="3 4">
    <name type="scientific">Actinokineospora diospyrosa</name>
    <dbReference type="NCBI Taxonomy" id="103728"/>
    <lineage>
        <taxon>Bacteria</taxon>
        <taxon>Bacillati</taxon>
        <taxon>Actinomycetota</taxon>
        <taxon>Actinomycetes</taxon>
        <taxon>Pseudonocardiales</taxon>
        <taxon>Pseudonocardiaceae</taxon>
        <taxon>Actinokineospora</taxon>
    </lineage>
</organism>
<evidence type="ECO:0000313" key="4">
    <source>
        <dbReference type="Proteomes" id="UP001205185"/>
    </source>
</evidence>
<protein>
    <recommendedName>
        <fullName evidence="5">DUF4386 domain-containing protein</fullName>
    </recommendedName>
</protein>
<keyword evidence="1" id="KW-0812">Transmembrane</keyword>
<evidence type="ECO:0000256" key="2">
    <source>
        <dbReference type="SAM" id="SignalP"/>
    </source>
</evidence>
<proteinExistence type="predicted"/>
<dbReference type="EMBL" id="JAMTCO010000008">
    <property type="protein sequence ID" value="MCP2271165.1"/>
    <property type="molecule type" value="Genomic_DNA"/>
</dbReference>
<gene>
    <name evidence="3" type="ORF">LV75_003677</name>
</gene>
<feature type="transmembrane region" description="Helical" evidence="1">
    <location>
        <begin position="149"/>
        <end position="171"/>
    </location>
</feature>
<keyword evidence="1" id="KW-1133">Transmembrane helix</keyword>
<evidence type="ECO:0000313" key="3">
    <source>
        <dbReference type="EMBL" id="MCP2271165.1"/>
    </source>
</evidence>
<feature type="transmembrane region" description="Helical" evidence="1">
    <location>
        <begin position="65"/>
        <end position="82"/>
    </location>
</feature>
<dbReference type="Pfam" id="PF14329">
    <property type="entry name" value="DUF4386"/>
    <property type="match status" value="1"/>
</dbReference>
<evidence type="ECO:0008006" key="5">
    <source>
        <dbReference type="Google" id="ProtNLM"/>
    </source>
</evidence>
<sequence>MRATAVLVGLLFLTSTAAFAAGSSSIDTPLGALLVAYTGLAVAGIGIAMFPVLKPHGHGLAAGYAALRAVECLVLLAVATYTATTDKHVQDYELLVYTLSGLGGLALSGALLRSGLVPRWLAVLGVVGYSALFAGVVCDVLGLSELESGIGLAFYVPGGLFELALPILLLVKGFARATAPMTASSHRVTR</sequence>
<evidence type="ECO:0000256" key="1">
    <source>
        <dbReference type="SAM" id="Phobius"/>
    </source>
</evidence>
<dbReference type="RefSeq" id="WP_253888113.1">
    <property type="nucleotide sequence ID" value="NZ_BAAAVB010000014.1"/>
</dbReference>
<feature type="transmembrane region" description="Helical" evidence="1">
    <location>
        <begin position="120"/>
        <end position="143"/>
    </location>
</feature>
<dbReference type="InterPro" id="IPR025495">
    <property type="entry name" value="DUF4386"/>
</dbReference>
<keyword evidence="2" id="KW-0732">Signal</keyword>
<keyword evidence="4" id="KW-1185">Reference proteome</keyword>
<comment type="caution">
    <text evidence="3">The sequence shown here is derived from an EMBL/GenBank/DDBJ whole genome shotgun (WGS) entry which is preliminary data.</text>
</comment>
<feature type="transmembrane region" description="Helical" evidence="1">
    <location>
        <begin position="94"/>
        <end position="113"/>
    </location>
</feature>
<feature type="signal peptide" evidence="2">
    <location>
        <begin position="1"/>
        <end position="20"/>
    </location>
</feature>
<accession>A0ABT1IEU7</accession>